<feature type="domain" description="VIT" evidence="3">
    <location>
        <begin position="1"/>
        <end position="129"/>
    </location>
</feature>
<evidence type="ECO:0000259" key="2">
    <source>
        <dbReference type="PROSITE" id="PS50234"/>
    </source>
</evidence>
<dbReference type="AlphaFoldDB" id="A0A9Q0LJ82"/>
<reference evidence="4" key="1">
    <citation type="submission" date="2022-10" db="EMBL/GenBank/DDBJ databases">
        <title>Novel sulphate-reducing endosymbionts in the free-living metamonad Anaeramoeba.</title>
        <authorList>
            <person name="Jerlstrom-Hultqvist J."/>
            <person name="Cepicka I."/>
            <person name="Gallot-Lavallee L."/>
            <person name="Salas-Leiva D."/>
            <person name="Curtis B.A."/>
            <person name="Zahonova K."/>
            <person name="Pipaliya S."/>
            <person name="Dacks J."/>
            <person name="Roger A.J."/>
        </authorList>
    </citation>
    <scope>NUCLEOTIDE SEQUENCE</scope>
    <source>
        <strain evidence="4">BMAN</strain>
    </source>
</reference>
<organism evidence="4 5">
    <name type="scientific">Anaeramoeba ignava</name>
    <name type="common">Anaerobic marine amoeba</name>
    <dbReference type="NCBI Taxonomy" id="1746090"/>
    <lineage>
        <taxon>Eukaryota</taxon>
        <taxon>Metamonada</taxon>
        <taxon>Anaeramoebidae</taxon>
        <taxon>Anaeramoeba</taxon>
    </lineage>
</organism>
<dbReference type="PANTHER" id="PTHR45737:SF6">
    <property type="entry name" value="VON WILLEBRAND FACTOR A DOMAIN-CONTAINING PROTEIN 5A"/>
    <property type="match status" value="1"/>
</dbReference>
<dbReference type="OMA" id="NIANQEY"/>
<dbReference type="Proteomes" id="UP001149090">
    <property type="component" value="Unassembled WGS sequence"/>
</dbReference>
<evidence type="ECO:0000313" key="4">
    <source>
        <dbReference type="EMBL" id="KAJ5073666.1"/>
    </source>
</evidence>
<dbReference type="SUPFAM" id="SSF53300">
    <property type="entry name" value="vWA-like"/>
    <property type="match status" value="1"/>
</dbReference>
<accession>A0A9Q0LJ82</accession>
<dbReference type="Pfam" id="PF08487">
    <property type="entry name" value="VIT"/>
    <property type="match status" value="1"/>
</dbReference>
<evidence type="ECO:0000259" key="3">
    <source>
        <dbReference type="PROSITE" id="PS51468"/>
    </source>
</evidence>
<dbReference type="EMBL" id="JAPDFW010000073">
    <property type="protein sequence ID" value="KAJ5073666.1"/>
    <property type="molecule type" value="Genomic_DNA"/>
</dbReference>
<feature type="region of interest" description="Disordered" evidence="1">
    <location>
        <begin position="727"/>
        <end position="746"/>
    </location>
</feature>
<dbReference type="OrthoDB" id="30900at2759"/>
<dbReference type="Gene3D" id="3.40.50.410">
    <property type="entry name" value="von Willebrand factor, type A domain"/>
    <property type="match status" value="1"/>
</dbReference>
<dbReference type="SMART" id="SM00327">
    <property type="entry name" value="VWA"/>
    <property type="match status" value="1"/>
</dbReference>
<dbReference type="PROSITE" id="PS51468">
    <property type="entry name" value="VIT"/>
    <property type="match status" value="1"/>
</dbReference>
<dbReference type="InterPro" id="IPR013694">
    <property type="entry name" value="VIT"/>
</dbReference>
<feature type="region of interest" description="Disordered" evidence="1">
    <location>
        <begin position="677"/>
        <end position="718"/>
    </location>
</feature>
<dbReference type="PROSITE" id="PS50234">
    <property type="entry name" value="VWFA"/>
    <property type="match status" value="1"/>
</dbReference>
<protein>
    <submittedName>
        <fullName evidence="4">von willebrand factor a domain-containing protein 5a</fullName>
    </submittedName>
</protein>
<comment type="caution">
    <text evidence="4">The sequence shown here is derived from an EMBL/GenBank/DDBJ whole genome shotgun (WGS) entry which is preliminary data.</text>
</comment>
<dbReference type="SMART" id="SM00609">
    <property type="entry name" value="VIT"/>
    <property type="match status" value="1"/>
</dbReference>
<dbReference type="InterPro" id="IPR002035">
    <property type="entry name" value="VWF_A"/>
</dbReference>
<feature type="compositionally biased region" description="Acidic residues" evidence="1">
    <location>
        <begin position="729"/>
        <end position="745"/>
    </location>
</feature>
<dbReference type="PANTHER" id="PTHR45737">
    <property type="entry name" value="VON WILLEBRAND FACTOR A DOMAIN-CONTAINING PROTEIN 5A"/>
    <property type="match status" value="1"/>
</dbReference>
<sequence length="865" mass="97683">MVKAGLVNKKTNDLVPLKGISITANIVDFTAEVTINQRYENQEKQPIEAIFVFPLDPDSSICGLEVFMEGKHIVGKVKEKQKARDKYEDAIAQGHTAIKMEKEVDGVFNMNVGNIAPEKQCIVTIRYVTELTATEDKELRFFIPTTITPLFVPKHQEIKDIAPLLETEYTPKVGYGFTLNMNISMASEITEIKSQSHEIKSEINKKFGTITLLTEPDESLSKDFEILIQVTEPHEPRAIIQYKDTENKEREYAALMSFYPDIADKDVQTELLFLIDRSGSMSGTPIRSVSETLDIFLHAIPDTCAFNIIGFGSNYETLFPTSVKYSQESLEKALSHAKNMRANLGGTELLRPLQYIFSNQPMEGYARQVFLLTDGEVYNVDELKNLVRFQSSTTRVFTFGIGSSASRALVKGIAEAGGGQAEFIVNNEDIRPSVMRQLNRALQPAITNVSIEFVNGPKPDVVSPFRLPSIFAESRLLVYALFKKNDPVQAVLNGISSGQKIQWKLDLDPKSNAFEGSAIHALAARKMISEIEEKTSQFHTNDGKIKSEFNQKKLDDKIVELSTNFGVMSSKTSFIAVVKDLERPDDLEKDLGEMVVRKVKVQESQQYQGFSYPTQQSYSGYNQYQGYGQYQAFSNPQSFNAFSYTSNYVQPSYAYPQSTTSGNADMSQLLSSLSARRSVAMDDDDDDGNPFEGNALNDEDEDIFGDDDSDKDNDKVNGKYKYKDKYEDKDEDEDIFGDDDSDEDNDSRKFLQEQEQDMKFEQNERLDENFFDESPQFNTFGGFDTGYAEFESPQMEMDINKAIALSLQEANIPHPTVTESVVQKKARSKKKEFLLQNSKQKLFILLLVLNLLMDLLNRMIIFSLL</sequence>
<keyword evidence="5" id="KW-1185">Reference proteome</keyword>
<gene>
    <name evidence="4" type="ORF">M0811_08503</name>
</gene>
<name>A0A9Q0LJ82_ANAIG</name>
<dbReference type="InterPro" id="IPR036465">
    <property type="entry name" value="vWFA_dom_sf"/>
</dbReference>
<dbReference type="Pfam" id="PF13768">
    <property type="entry name" value="VWA_3"/>
    <property type="match status" value="1"/>
</dbReference>
<proteinExistence type="predicted"/>
<feature type="compositionally biased region" description="Acidic residues" evidence="1">
    <location>
        <begin position="697"/>
        <end position="711"/>
    </location>
</feature>
<evidence type="ECO:0000256" key="1">
    <source>
        <dbReference type="SAM" id="MobiDB-lite"/>
    </source>
</evidence>
<feature type="domain" description="VWFA" evidence="2">
    <location>
        <begin position="270"/>
        <end position="442"/>
    </location>
</feature>
<evidence type="ECO:0000313" key="5">
    <source>
        <dbReference type="Proteomes" id="UP001149090"/>
    </source>
</evidence>